<gene>
    <name evidence="5" type="primary">rpmC</name>
    <name evidence="7" type="ORF">A3B37_03035</name>
</gene>
<feature type="coiled-coil region" evidence="6">
    <location>
        <begin position="11"/>
        <end position="45"/>
    </location>
</feature>
<proteinExistence type="inferred from homology"/>
<dbReference type="Pfam" id="PF00831">
    <property type="entry name" value="Ribosomal_L29"/>
    <property type="match status" value="1"/>
</dbReference>
<sequence length="62" mass="7551">MKAVLLRKKSAEELRAFLREKRLRREELELDIRQKKAKNVKEIREVRKDIARILTLLRAQRP</sequence>
<dbReference type="Proteomes" id="UP000176705">
    <property type="component" value="Unassembled WGS sequence"/>
</dbReference>
<evidence type="ECO:0000256" key="4">
    <source>
        <dbReference type="ARBA" id="ARBA00035204"/>
    </source>
</evidence>
<dbReference type="GO" id="GO:0005840">
    <property type="term" value="C:ribosome"/>
    <property type="evidence" value="ECO:0007669"/>
    <property type="project" value="UniProtKB-KW"/>
</dbReference>
<keyword evidence="3 5" id="KW-0687">Ribonucleoprotein</keyword>
<dbReference type="HAMAP" id="MF_00374">
    <property type="entry name" value="Ribosomal_uL29"/>
    <property type="match status" value="1"/>
</dbReference>
<evidence type="ECO:0000256" key="2">
    <source>
        <dbReference type="ARBA" id="ARBA00022980"/>
    </source>
</evidence>
<accession>A0A1G2LBG1</accession>
<name>A0A1G2LBG1_9BACT</name>
<keyword evidence="6" id="KW-0175">Coiled coil</keyword>
<dbReference type="GO" id="GO:0003735">
    <property type="term" value="F:structural constituent of ribosome"/>
    <property type="evidence" value="ECO:0007669"/>
    <property type="project" value="InterPro"/>
</dbReference>
<reference evidence="7 8" key="1">
    <citation type="journal article" date="2016" name="Nat. Commun.">
        <title>Thousands of microbial genomes shed light on interconnected biogeochemical processes in an aquifer system.</title>
        <authorList>
            <person name="Anantharaman K."/>
            <person name="Brown C.T."/>
            <person name="Hug L.A."/>
            <person name="Sharon I."/>
            <person name="Castelle C.J."/>
            <person name="Probst A.J."/>
            <person name="Thomas B.C."/>
            <person name="Singh A."/>
            <person name="Wilkins M.J."/>
            <person name="Karaoz U."/>
            <person name="Brodie E.L."/>
            <person name="Williams K.H."/>
            <person name="Hubbard S.S."/>
            <person name="Banfield J.F."/>
        </authorList>
    </citation>
    <scope>NUCLEOTIDE SEQUENCE [LARGE SCALE GENOMIC DNA]</scope>
</reference>
<keyword evidence="2 5" id="KW-0689">Ribosomal protein</keyword>
<evidence type="ECO:0000256" key="3">
    <source>
        <dbReference type="ARBA" id="ARBA00023274"/>
    </source>
</evidence>
<comment type="caution">
    <text evidence="7">The sequence shown here is derived from an EMBL/GenBank/DDBJ whole genome shotgun (WGS) entry which is preliminary data.</text>
</comment>
<dbReference type="SUPFAM" id="SSF46561">
    <property type="entry name" value="Ribosomal protein L29 (L29p)"/>
    <property type="match status" value="1"/>
</dbReference>
<dbReference type="STRING" id="1802280.A3B37_03035"/>
<dbReference type="InterPro" id="IPR036049">
    <property type="entry name" value="Ribosomal_uL29_sf"/>
</dbReference>
<dbReference type="AlphaFoldDB" id="A0A1G2LBG1"/>
<dbReference type="EMBL" id="MHQS01000008">
    <property type="protein sequence ID" value="OHA08976.1"/>
    <property type="molecule type" value="Genomic_DNA"/>
</dbReference>
<comment type="similarity">
    <text evidence="1 5">Belongs to the universal ribosomal protein uL29 family.</text>
</comment>
<evidence type="ECO:0000313" key="7">
    <source>
        <dbReference type="EMBL" id="OHA08976.1"/>
    </source>
</evidence>
<evidence type="ECO:0000256" key="1">
    <source>
        <dbReference type="ARBA" id="ARBA00009254"/>
    </source>
</evidence>
<dbReference type="Gene3D" id="1.10.287.310">
    <property type="match status" value="1"/>
</dbReference>
<evidence type="ECO:0000256" key="6">
    <source>
        <dbReference type="SAM" id="Coils"/>
    </source>
</evidence>
<dbReference type="InterPro" id="IPR001854">
    <property type="entry name" value="Ribosomal_uL29"/>
</dbReference>
<dbReference type="NCBIfam" id="TIGR00012">
    <property type="entry name" value="L29"/>
    <property type="match status" value="1"/>
</dbReference>
<evidence type="ECO:0000256" key="5">
    <source>
        <dbReference type="HAMAP-Rule" id="MF_00374"/>
    </source>
</evidence>
<protein>
    <recommendedName>
        <fullName evidence="4 5">Large ribosomal subunit protein uL29</fullName>
    </recommendedName>
</protein>
<organism evidence="7 8">
    <name type="scientific">Candidatus Sungbacteria bacterium RIFCSPLOWO2_01_FULL_59_16</name>
    <dbReference type="NCBI Taxonomy" id="1802280"/>
    <lineage>
        <taxon>Bacteria</taxon>
        <taxon>Candidatus Sungiibacteriota</taxon>
    </lineage>
</organism>
<dbReference type="GO" id="GO:0006412">
    <property type="term" value="P:translation"/>
    <property type="evidence" value="ECO:0007669"/>
    <property type="project" value="UniProtKB-UniRule"/>
</dbReference>
<evidence type="ECO:0000313" key="8">
    <source>
        <dbReference type="Proteomes" id="UP000176705"/>
    </source>
</evidence>
<dbReference type="GO" id="GO:1990904">
    <property type="term" value="C:ribonucleoprotein complex"/>
    <property type="evidence" value="ECO:0007669"/>
    <property type="project" value="UniProtKB-KW"/>
</dbReference>